<dbReference type="EMDB" id="EMD-61942"/>
<evidence type="ECO:0000313" key="2">
    <source>
        <dbReference type="EMBL" id="AGR48562.1"/>
    </source>
</evidence>
<accession>A0A059PYA9</accession>
<organism evidence="2 3">
    <name type="scientific">Anabaena phage A-4L</name>
    <dbReference type="NCBI Taxonomy" id="1357732"/>
    <lineage>
        <taxon>Viruses</taxon>
        <taxon>Duplodnaviria</taxon>
        <taxon>Heunggongvirae</taxon>
        <taxon>Uroviricota</taxon>
        <taxon>Caudoviricetes</taxon>
        <taxon>Saffermanviridae</taxon>
        <taxon>Kozyakovvirus</taxon>
        <taxon>Kozyakovvirus A4L</taxon>
    </lineage>
</organism>
<evidence type="ECO:0007829" key="4">
    <source>
        <dbReference type="PDB" id="9K09"/>
    </source>
</evidence>
<sequence length="653" mass="74212">MIRIKDFNHVITGREQPLDINEAIASYITSRYVYFKDARRVAEETWLEAWSLYSGTPEAVDHQRTQTINTVGEVNNDWRHRLNTGKAYECIETVHGYLMGALFPNREWFDLTPNNPGYANEARIIRKYLTKKFNEGKFRVSFEKYLRQLLVCGYSVMALPWRYESRPYKYNVTIKREENEYYDNSTQKANYRTVTENRVTRNAPEFECLDVFDVYLSPTSNDPNESDFIRRIKKTRADIITAIKRGYYTDIDPYDIVNMSAYEVNDRVDKLTSFQGIETNHPYCMDDIIEVVEYWGDLHLDGVSLYDVKATVIGQTLVCCEPNPFWAGKPFVVGSITELPETPYSVGLLQPNMGLLHQLNIITNQRCDNLELAIDEMWTLVQNSSLNPDEVQVAPGKVFLVDSHDDLRPIQRGGNNFVVSYQEAGLLESTIDRNTGTGNLISANASRSGERVTAAEIQAVRDAGGNRLSNIHRHIEDTSLMEILRRVYRSAQQFVTEPEMIRVSGAKPGEYLFLEVDPESLNKEYSLEPIGADFVTDATKYVRQRMDFIAFASQIPQMAERLNYEALLNDVVNHSGFDDPYSYIVKPQQPAPQPDMGATPEPQTGQAPPDEQTNPFYDIGGVSLQNAIGANIQADGANELINFTTGVNTNADQ</sequence>
<dbReference type="GeneID" id="19686326"/>
<feature type="compositionally biased region" description="Polar residues" evidence="1">
    <location>
        <begin position="601"/>
        <end position="615"/>
    </location>
</feature>
<dbReference type="InterPro" id="IPR056909">
    <property type="entry name" value="SU10_portal"/>
</dbReference>
<dbReference type="PDB" id="9K09">
    <property type="method" value="EM"/>
    <property type="resolution" value="2.60 A"/>
    <property type="chains" value="D/E/F/G/H/I/J/K/L/M/N/O=1-653"/>
</dbReference>
<gene>
    <name evidence="2" type="ORF">A4L_35</name>
</gene>
<feature type="region of interest" description="Disordered" evidence="1">
    <location>
        <begin position="582"/>
        <end position="620"/>
    </location>
</feature>
<dbReference type="Proteomes" id="UP000027000">
    <property type="component" value="Segment"/>
</dbReference>
<dbReference type="KEGG" id="vg:19686326"/>
<keyword evidence="3" id="KW-1185">Reference proteome</keyword>
<dbReference type="Pfam" id="PF23899">
    <property type="entry name" value="SU10_portal"/>
    <property type="match status" value="1"/>
</dbReference>
<evidence type="ECO:0007829" key="5">
    <source>
        <dbReference type="PDB" id="9K2V"/>
    </source>
</evidence>
<evidence type="ECO:0000256" key="1">
    <source>
        <dbReference type="SAM" id="MobiDB-lite"/>
    </source>
</evidence>
<proteinExistence type="evidence at protein level"/>
<evidence type="ECO:0000313" key="3">
    <source>
        <dbReference type="Proteomes" id="UP000027000"/>
    </source>
</evidence>
<name>A0A059PYA9_9CAUD</name>
<reference evidence="2 3" key="1">
    <citation type="journal article" date="2015" name="Virus Res.">
        <title>Unraveling the genome structure of cyanobacterial podovirus A-4L with long direct terminal repeats.</title>
        <authorList>
            <person name="Ou T."/>
            <person name="Liao X.Y."/>
            <person name="Gao X.C."/>
            <person name="Xu X.D."/>
            <person name="Zhang Q.Y."/>
        </authorList>
    </citation>
    <scope>NUCLEOTIDE SEQUENCE [LARGE SCALE GENOMIC DNA]</scope>
</reference>
<dbReference type="RefSeq" id="YP_009042805.1">
    <property type="nucleotide sequence ID" value="NC_024358.1"/>
</dbReference>
<dbReference type="OrthoDB" id="5712at10239"/>
<keyword evidence="4 5" id="KW-0002">3D-structure</keyword>
<protein>
    <submittedName>
        <fullName evidence="2">Portal protein</fullName>
    </submittedName>
</protein>
<dbReference type="EMDB" id="EMD-61998"/>
<reference evidence="4 5" key="2">
    <citation type="journal article" date="2025" name="Proc. Natl. Acad. Sci. U.S.A.">
        <title>Cryo-EM structure of cyanopodophage A4 reveals a pentameric pre-ejectosome in the double-stabilized capsid.</title>
        <authorList>
            <person name="Hou P."/>
            <person name="Zhou R.Q."/>
            <person name="Jiang Y.L."/>
            <person name="Yu R.C."/>
            <person name="Du K."/>
            <person name="Gan N."/>
            <person name="Ke F."/>
            <person name="Zhang Q.Y."/>
            <person name="Li Q."/>
            <person name="Zhou C.Z."/>
        </authorList>
    </citation>
    <scope>STRUCTURE BY ELECTRON MICROSCOPY (2.60 ANGSTROMS)</scope>
</reference>
<dbReference type="EMBL" id="KF356198">
    <property type="protein sequence ID" value="AGR48562.1"/>
    <property type="molecule type" value="Genomic_DNA"/>
</dbReference>
<dbReference type="SMR" id="A0A059PYA9"/>
<dbReference type="PDB" id="9K2V">
    <property type="method" value="EM"/>
    <property type="resolution" value="3.40 A"/>
    <property type="chains" value="F/G/H/I/J/K/L/M/N/O=1-653"/>
</dbReference>